<gene>
    <name evidence="5" type="ORF">SNTW_15680</name>
</gene>
<organism evidence="5 6">
    <name type="scientific">Helicobacter suis</name>
    <dbReference type="NCBI Taxonomy" id="104628"/>
    <lineage>
        <taxon>Bacteria</taxon>
        <taxon>Pseudomonadati</taxon>
        <taxon>Campylobacterota</taxon>
        <taxon>Epsilonproteobacteria</taxon>
        <taxon>Campylobacterales</taxon>
        <taxon>Helicobacteraceae</taxon>
        <taxon>Helicobacter</taxon>
    </lineage>
</organism>
<keyword evidence="3" id="KW-0812">Transmembrane</keyword>
<dbReference type="EMBL" id="AP019774">
    <property type="protein sequence ID" value="BCD70923.1"/>
    <property type="molecule type" value="Genomic_DNA"/>
</dbReference>
<dbReference type="GO" id="GO:0016020">
    <property type="term" value="C:membrane"/>
    <property type="evidence" value="ECO:0007669"/>
    <property type="project" value="GOC"/>
</dbReference>
<evidence type="ECO:0000259" key="4">
    <source>
        <dbReference type="Pfam" id="PF00149"/>
    </source>
</evidence>
<keyword evidence="3" id="KW-1133">Transmembrane helix</keyword>
<evidence type="ECO:0000313" key="6">
    <source>
        <dbReference type="Proteomes" id="UP000317935"/>
    </source>
</evidence>
<feature type="transmembrane region" description="Helical" evidence="3">
    <location>
        <begin position="158"/>
        <end position="179"/>
    </location>
</feature>
<dbReference type="InterPro" id="IPR051158">
    <property type="entry name" value="Metallophosphoesterase_sf"/>
</dbReference>
<protein>
    <recommendedName>
        <fullName evidence="4">Calcineurin-like phosphoesterase domain-containing protein</fullName>
    </recommendedName>
</protein>
<evidence type="ECO:0000256" key="1">
    <source>
        <dbReference type="ARBA" id="ARBA00022723"/>
    </source>
</evidence>
<dbReference type="GO" id="GO:0046872">
    <property type="term" value="F:metal ion binding"/>
    <property type="evidence" value="ECO:0007669"/>
    <property type="project" value="UniProtKB-KW"/>
</dbReference>
<reference evidence="5 6" key="1">
    <citation type="submission" date="2019-06" db="EMBL/GenBank/DDBJ databases">
        <title>Complete genome sequence of Helicobacter suis SNTW101c.</title>
        <authorList>
            <person name="Rimbara E."/>
            <person name="Suzuki M."/>
            <person name="Matsui H."/>
            <person name="Nakamura M."/>
            <person name="Mori S."/>
            <person name="Shibayama K."/>
        </authorList>
    </citation>
    <scope>NUCLEOTIDE SEQUENCE [LARGE SCALE GENOMIC DNA]</scope>
    <source>
        <strain evidence="5 6">SNTW101c</strain>
    </source>
</reference>
<proteinExistence type="predicted"/>
<keyword evidence="1" id="KW-0479">Metal-binding</keyword>
<dbReference type="PANTHER" id="PTHR31302:SF31">
    <property type="entry name" value="PHOSPHODIESTERASE YAEI"/>
    <property type="match status" value="1"/>
</dbReference>
<evidence type="ECO:0000256" key="3">
    <source>
        <dbReference type="SAM" id="Phobius"/>
    </source>
</evidence>
<dbReference type="CDD" id="cd07385">
    <property type="entry name" value="MPP_YkuE_C"/>
    <property type="match status" value="1"/>
</dbReference>
<name>A0A6J4D1M8_9HELI</name>
<evidence type="ECO:0000256" key="2">
    <source>
        <dbReference type="ARBA" id="ARBA00022801"/>
    </source>
</evidence>
<dbReference type="Proteomes" id="UP000317935">
    <property type="component" value="Chromosome"/>
</dbReference>
<dbReference type="Gene3D" id="3.60.21.10">
    <property type="match status" value="1"/>
</dbReference>
<evidence type="ECO:0000313" key="5">
    <source>
        <dbReference type="EMBL" id="BCD70923.1"/>
    </source>
</evidence>
<dbReference type="GO" id="GO:0008758">
    <property type="term" value="F:UDP-2,3-diacylglucosamine hydrolase activity"/>
    <property type="evidence" value="ECO:0007669"/>
    <property type="project" value="TreeGrafter"/>
</dbReference>
<feature type="transmembrane region" description="Helical" evidence="3">
    <location>
        <begin position="12"/>
        <end position="38"/>
    </location>
</feature>
<accession>A0A6J4D1M8</accession>
<dbReference type="PANTHER" id="PTHR31302">
    <property type="entry name" value="TRANSMEMBRANE PROTEIN WITH METALLOPHOSPHOESTERASE DOMAIN-RELATED"/>
    <property type="match status" value="1"/>
</dbReference>
<feature type="transmembrane region" description="Helical" evidence="3">
    <location>
        <begin position="93"/>
        <end position="116"/>
    </location>
</feature>
<dbReference type="SUPFAM" id="SSF56300">
    <property type="entry name" value="Metallo-dependent phosphatases"/>
    <property type="match status" value="1"/>
</dbReference>
<dbReference type="AlphaFoldDB" id="A0A6J4D1M8"/>
<keyword evidence="3" id="KW-0472">Membrane</keyword>
<dbReference type="InterPro" id="IPR029052">
    <property type="entry name" value="Metallo-depent_PP-like"/>
</dbReference>
<feature type="transmembrane region" description="Helical" evidence="3">
    <location>
        <begin position="128"/>
        <end position="146"/>
    </location>
</feature>
<feature type="transmembrane region" description="Helical" evidence="3">
    <location>
        <begin position="58"/>
        <end position="81"/>
    </location>
</feature>
<feature type="domain" description="Calcineurin-like phosphoesterase" evidence="4">
    <location>
        <begin position="198"/>
        <end position="363"/>
    </location>
</feature>
<sequence>MYVYKKLLQKMVLLQYVGGLAGFMVLGLFIAQLVFLFASTSSRLHLGTSIYKILSLSYAPTYVLFGITLLFECLNIALALIGKPHKSHSPYLFFLYTYGIVCILIFLLFIGIYKAIFKASQFNLDISLLDYVNVLAFAALVSLALINKQEIKNQFYPLFDLAFLVLVIYFSAIIAHNALEIPAIKKVQVEIPGLKQDLKIAMLTDMHLDPNLHEKFLNGIIKKVNAQKVDMVVIVGDLVDTNPKNLEGYISKLDDLKSTYGTFYAVGNHEYYHGLSSVLNLLKTHTHMKILFNSSVDMGPLNIAGLADLAGLRWGGEYAPSLPKTTKHLNKDKPSILLTHEPRAALIYDLKDFDLVLSGHTHGGQVFPFMFLAKWRQGFIHGLYSLSPKTKIYVSSGVGFWGPAMRAFAKSEIVILNLKRK</sequence>
<keyword evidence="2" id="KW-0378">Hydrolase</keyword>
<dbReference type="Pfam" id="PF00149">
    <property type="entry name" value="Metallophos"/>
    <property type="match status" value="1"/>
</dbReference>
<dbReference type="GO" id="GO:0009245">
    <property type="term" value="P:lipid A biosynthetic process"/>
    <property type="evidence" value="ECO:0007669"/>
    <property type="project" value="TreeGrafter"/>
</dbReference>
<dbReference type="InterPro" id="IPR004843">
    <property type="entry name" value="Calcineurin-like_PHP"/>
</dbReference>